<proteinExistence type="predicted"/>
<sequence>MASSRDYPILPIVTSSYAPPVFDDALGSPSSPTGAAQLSTSPYKSAFSSFFRSMGASDSLDEDQATAVALSPPVAAAVATSADALIQLEGCLDALKRRHQMNDGHLAGSITSDTILSTTPSAGIPALGSAHTSDLSTSTELQADTYTQSAAVAVTAEETAIGMELANACGWIFTGLVLEIVSLATESRRAAEAAIKRDQPNAAGQINGTTTQEQFYNNTHEKDQEADSTHIRQDKGKQKEECTAASTGSQQGGRRKRRFSINFNIKEMLNLDDIEERLNENPQNVPDNSSDRKADWDTLCELLKHLVEIYRHEHYKQTEGTYVYQIPLDLVFSHNPALNSSLPVITPTPASSDQSSQPSSPVDPLTCDNGETCRTTLVEQREEIRTYGSRANHDSDTLDHEMRDRIIWVKACLACCLYLLARSESPSQLYLLQLQELLPTGISHIDYLVNDIASTFTHRFKGNHRVEPSTSRSNQRSGRNHTSTPPANTSTLEHLQQSPTKSQHSTLREHRRTLSAKPSSIFSFSSSIFSMGGRFSRPVKSTTSLPQLSLDAAGFNMRANPDLASPVSVAGLPSLESPLRRAEGSRGSALSILQKYQQAASPKSAPSGQPEQKAYGTWGRLSILRPFQRSPLGSTTSLPTSAKECESITRNGSMQSMTSAHFINSYPRIIRSTPIKTDSPPRLSDSITSEETNESHGLEIPSIKTIACTPSPRAAHMFPRTPPSNSNDHLGPRIRGKPRAFENSLAMPPLDSALAAAEKASVLTRKNHCAICGKEGYNFPACRKCKQHFCSRECRVGFNMGGDGKKHTCAKPNTQGSQFLTVPGLPAQPKNVG</sequence>
<reference evidence="1" key="1">
    <citation type="submission" date="2023-04" db="EMBL/GenBank/DDBJ databases">
        <title>Draft Genome sequencing of Naganishia species isolated from polar environments using Oxford Nanopore Technology.</title>
        <authorList>
            <person name="Leo P."/>
            <person name="Venkateswaran K."/>
        </authorList>
    </citation>
    <scope>NUCLEOTIDE SEQUENCE</scope>
    <source>
        <strain evidence="1">MNA-CCFEE 5423</strain>
    </source>
</reference>
<evidence type="ECO:0000313" key="1">
    <source>
        <dbReference type="EMBL" id="KAJ9107374.1"/>
    </source>
</evidence>
<accession>A0ACC2W862</accession>
<protein>
    <submittedName>
        <fullName evidence="1">Uncharacterized protein</fullName>
    </submittedName>
</protein>
<evidence type="ECO:0000313" key="2">
    <source>
        <dbReference type="Proteomes" id="UP001227268"/>
    </source>
</evidence>
<dbReference type="EMBL" id="JASBWT010000002">
    <property type="protein sequence ID" value="KAJ9107374.1"/>
    <property type="molecule type" value="Genomic_DNA"/>
</dbReference>
<organism evidence="1 2">
    <name type="scientific">Naganishia friedmannii</name>
    <dbReference type="NCBI Taxonomy" id="89922"/>
    <lineage>
        <taxon>Eukaryota</taxon>
        <taxon>Fungi</taxon>
        <taxon>Dikarya</taxon>
        <taxon>Basidiomycota</taxon>
        <taxon>Agaricomycotina</taxon>
        <taxon>Tremellomycetes</taxon>
        <taxon>Filobasidiales</taxon>
        <taxon>Filobasidiaceae</taxon>
        <taxon>Naganishia</taxon>
    </lineage>
</organism>
<gene>
    <name evidence="1" type="ORF">QFC21_000824</name>
</gene>
<comment type="caution">
    <text evidence="1">The sequence shown here is derived from an EMBL/GenBank/DDBJ whole genome shotgun (WGS) entry which is preliminary data.</text>
</comment>
<keyword evidence="2" id="KW-1185">Reference proteome</keyword>
<dbReference type="Proteomes" id="UP001227268">
    <property type="component" value="Unassembled WGS sequence"/>
</dbReference>
<name>A0ACC2W862_9TREE</name>